<evidence type="ECO:0000256" key="4">
    <source>
        <dbReference type="ARBA" id="ARBA00022448"/>
    </source>
</evidence>
<keyword evidence="14" id="KW-1185">Reference proteome</keyword>
<evidence type="ECO:0000256" key="10">
    <source>
        <dbReference type="ARBA" id="ARBA00023136"/>
    </source>
</evidence>
<dbReference type="NCBIfam" id="TIGR00797">
    <property type="entry name" value="matE"/>
    <property type="match status" value="1"/>
</dbReference>
<feature type="transmembrane region" description="Helical" evidence="12">
    <location>
        <begin position="94"/>
        <end position="111"/>
    </location>
</feature>
<dbReference type="Proteomes" id="UP000029669">
    <property type="component" value="Chromosome"/>
</dbReference>
<dbReference type="CDD" id="cd13137">
    <property type="entry name" value="MATE_NorM_like"/>
    <property type="match status" value="1"/>
</dbReference>
<dbReference type="PANTHER" id="PTHR43298">
    <property type="entry name" value="MULTIDRUG RESISTANCE PROTEIN NORM-RELATED"/>
    <property type="match status" value="1"/>
</dbReference>
<dbReference type="RefSeq" id="WP_049685517.1">
    <property type="nucleotide sequence ID" value="NZ_CP009170.1"/>
</dbReference>
<evidence type="ECO:0000256" key="11">
    <source>
        <dbReference type="ARBA" id="ARBA00031636"/>
    </source>
</evidence>
<dbReference type="AlphaFoldDB" id="A0A097ASS3"/>
<dbReference type="STRING" id="2325.TKV_c16830"/>
<feature type="transmembrane region" description="Helical" evidence="12">
    <location>
        <begin position="317"/>
        <end position="345"/>
    </location>
</feature>
<dbReference type="KEGG" id="tki:TKV_c16830"/>
<keyword evidence="8 12" id="KW-1133">Transmembrane helix</keyword>
<dbReference type="PIRSF" id="PIRSF006603">
    <property type="entry name" value="DinF"/>
    <property type="match status" value="1"/>
</dbReference>
<keyword evidence="7 12" id="KW-0812">Transmembrane</keyword>
<dbReference type="HOGENOM" id="CLU_012893_5_3_9"/>
<feature type="transmembrane region" description="Helical" evidence="12">
    <location>
        <begin position="164"/>
        <end position="183"/>
    </location>
</feature>
<keyword evidence="5" id="KW-0050">Antiport</keyword>
<feature type="transmembrane region" description="Helical" evidence="12">
    <location>
        <begin position="257"/>
        <end position="276"/>
    </location>
</feature>
<feature type="transmembrane region" description="Helical" evidence="12">
    <location>
        <begin position="12"/>
        <end position="30"/>
    </location>
</feature>
<dbReference type="InterPro" id="IPR048279">
    <property type="entry name" value="MdtK-like"/>
</dbReference>
<keyword evidence="9" id="KW-0406">Ion transport</keyword>
<dbReference type="InterPro" id="IPR050222">
    <property type="entry name" value="MATE_MdtK"/>
</dbReference>
<feature type="transmembrane region" description="Helical" evidence="12">
    <location>
        <begin position="351"/>
        <end position="376"/>
    </location>
</feature>
<keyword evidence="6" id="KW-1003">Cell membrane</keyword>
<accession>A0A097ASS3</accession>
<gene>
    <name evidence="13" type="primary">norM</name>
    <name evidence="13" type="ORF">TKV_c16830</name>
</gene>
<dbReference type="InterPro" id="IPR002528">
    <property type="entry name" value="MATE_fam"/>
</dbReference>
<evidence type="ECO:0000256" key="3">
    <source>
        <dbReference type="ARBA" id="ARBA00020268"/>
    </source>
</evidence>
<proteinExistence type="predicted"/>
<evidence type="ECO:0000256" key="2">
    <source>
        <dbReference type="ARBA" id="ARBA00004651"/>
    </source>
</evidence>
<evidence type="ECO:0000256" key="7">
    <source>
        <dbReference type="ARBA" id="ARBA00022692"/>
    </source>
</evidence>
<sequence length="452" mass="49635">MATKEEIKEILNLALPAVGEMLLYMVVWVIDTMMVGQFGGKDSVSAVGLASEIIYTFSNIFIAMGVSIGVTSYVARSIGAKDFKSAKEYASHGIFLGIIVATSISIFLFIFAENLLKIAGAYGNVLILGKIFIKISSIGILFSMVMNVLNAILRAQGNTKTPMIAASIVIFINIVLDWILIFGRFGLPALGAKGSAIATMTAQIIGFIFIILYYKRYMVLSLKFNVLFKVNKQKIIEILKLSFPASLQEAAFDISRLVSIFMIMHLGTVAFAANQITTTIESISFMPGWGFAIAATTMAGQMVGAKNYDSAKRYTRISALFAVGIMSTMSILFLTIPHLFIRAFINDSEVIAEGILCLMVASIEQPFMAIGMVYGGGLKGSGNTKTPFIISTISSWCIRLPLMYIVIYILKLGVVAVWFVTAIQWSFEGITMYIYFRKEINKLKKRKEINGI</sequence>
<evidence type="ECO:0000313" key="13">
    <source>
        <dbReference type="EMBL" id="AIS52837.1"/>
    </source>
</evidence>
<dbReference type="EMBL" id="CP009170">
    <property type="protein sequence ID" value="AIS52837.1"/>
    <property type="molecule type" value="Genomic_DNA"/>
</dbReference>
<dbReference type="GO" id="GO:0015297">
    <property type="term" value="F:antiporter activity"/>
    <property type="evidence" value="ECO:0007669"/>
    <property type="project" value="UniProtKB-KW"/>
</dbReference>
<feature type="transmembrane region" description="Helical" evidence="12">
    <location>
        <begin position="195"/>
        <end position="214"/>
    </location>
</feature>
<evidence type="ECO:0000313" key="14">
    <source>
        <dbReference type="Proteomes" id="UP000029669"/>
    </source>
</evidence>
<feature type="transmembrane region" description="Helical" evidence="12">
    <location>
        <begin position="53"/>
        <end position="74"/>
    </location>
</feature>
<keyword evidence="4" id="KW-0813">Transport</keyword>
<organism evidence="13 14">
    <name type="scientific">Thermoanaerobacter kivui</name>
    <name type="common">Acetogenium kivui</name>
    <dbReference type="NCBI Taxonomy" id="2325"/>
    <lineage>
        <taxon>Bacteria</taxon>
        <taxon>Bacillati</taxon>
        <taxon>Bacillota</taxon>
        <taxon>Clostridia</taxon>
        <taxon>Thermoanaerobacterales</taxon>
        <taxon>Thermoanaerobacteraceae</taxon>
        <taxon>Thermoanaerobacter</taxon>
    </lineage>
</organism>
<evidence type="ECO:0000256" key="1">
    <source>
        <dbReference type="ARBA" id="ARBA00003408"/>
    </source>
</evidence>
<comment type="subcellular location">
    <subcellularLocation>
        <location evidence="2">Cell membrane</location>
        <topology evidence="2">Multi-pass membrane protein</topology>
    </subcellularLocation>
</comment>
<dbReference type="GO" id="GO:0042910">
    <property type="term" value="F:xenobiotic transmembrane transporter activity"/>
    <property type="evidence" value="ECO:0007669"/>
    <property type="project" value="InterPro"/>
</dbReference>
<evidence type="ECO:0000256" key="12">
    <source>
        <dbReference type="SAM" id="Phobius"/>
    </source>
</evidence>
<evidence type="ECO:0000256" key="5">
    <source>
        <dbReference type="ARBA" id="ARBA00022449"/>
    </source>
</evidence>
<keyword evidence="10 12" id="KW-0472">Membrane</keyword>
<name>A0A097ASS3_THEKI</name>
<evidence type="ECO:0000256" key="9">
    <source>
        <dbReference type="ARBA" id="ARBA00023065"/>
    </source>
</evidence>
<protein>
    <recommendedName>
        <fullName evidence="3">Probable multidrug resistance protein NorM</fullName>
    </recommendedName>
    <alternativeName>
        <fullName evidence="11">Multidrug-efflux transporter</fullName>
    </alternativeName>
</protein>
<dbReference type="GO" id="GO:0005886">
    <property type="term" value="C:plasma membrane"/>
    <property type="evidence" value="ECO:0007669"/>
    <property type="project" value="UniProtKB-SubCell"/>
</dbReference>
<dbReference type="PANTHER" id="PTHR43298:SF4">
    <property type="entry name" value="DRUG_SODIUM ANTIPORTER"/>
    <property type="match status" value="1"/>
</dbReference>
<feature type="transmembrane region" description="Helical" evidence="12">
    <location>
        <begin position="388"/>
        <end position="410"/>
    </location>
</feature>
<dbReference type="Pfam" id="PF01554">
    <property type="entry name" value="MatE"/>
    <property type="match status" value="2"/>
</dbReference>
<dbReference type="OrthoDB" id="62420at2"/>
<feature type="transmembrane region" description="Helical" evidence="12">
    <location>
        <begin position="288"/>
        <end position="305"/>
    </location>
</feature>
<dbReference type="GO" id="GO:0006811">
    <property type="term" value="P:monoatomic ion transport"/>
    <property type="evidence" value="ECO:0007669"/>
    <property type="project" value="UniProtKB-KW"/>
</dbReference>
<feature type="transmembrane region" description="Helical" evidence="12">
    <location>
        <begin position="131"/>
        <end position="152"/>
    </location>
</feature>
<evidence type="ECO:0000256" key="8">
    <source>
        <dbReference type="ARBA" id="ARBA00022989"/>
    </source>
</evidence>
<dbReference type="eggNOG" id="COG0534">
    <property type="taxonomic scope" value="Bacteria"/>
</dbReference>
<reference evidence="14" key="1">
    <citation type="journal article" date="2015" name="Genome Announc.">
        <title>Whole-Genome Sequences of 80 Environmental and Clinical Isolates of Burkholderia pseudomallei.</title>
        <authorList>
            <person name="Johnson S.L."/>
            <person name="Baker A.L."/>
            <person name="Chain P.S."/>
            <person name="Currie B.J."/>
            <person name="Daligault H.E."/>
            <person name="Davenport K.W."/>
            <person name="Davis C.B."/>
            <person name="Inglis T.J."/>
            <person name="Kaestli M."/>
            <person name="Koren S."/>
            <person name="Mayo M."/>
            <person name="Merritt A.J."/>
            <person name="Price E.P."/>
            <person name="Sarovich D.S."/>
            <person name="Warner J."/>
            <person name="Rosovitz M.J."/>
        </authorList>
    </citation>
    <scope>NUCLEOTIDE SEQUENCE [LARGE SCALE GENOMIC DNA]</scope>
    <source>
        <strain evidence="14">DSM 2030</strain>
    </source>
</reference>
<comment type="function">
    <text evidence="1">Multidrug efflux pump.</text>
</comment>
<feature type="transmembrane region" description="Helical" evidence="12">
    <location>
        <begin position="416"/>
        <end position="436"/>
    </location>
</feature>
<evidence type="ECO:0000256" key="6">
    <source>
        <dbReference type="ARBA" id="ARBA00022475"/>
    </source>
</evidence>